<dbReference type="OrthoDB" id="9765532at2"/>
<feature type="transmembrane region" description="Helical" evidence="1">
    <location>
        <begin position="109"/>
        <end position="135"/>
    </location>
</feature>
<feature type="transmembrane region" description="Helical" evidence="1">
    <location>
        <begin position="303"/>
        <end position="320"/>
    </location>
</feature>
<feature type="transmembrane region" description="Helical" evidence="1">
    <location>
        <begin position="12"/>
        <end position="33"/>
    </location>
</feature>
<reference evidence="2 3" key="1">
    <citation type="submission" date="2018-08" db="EMBL/GenBank/DDBJ databases">
        <title>Genomic Encyclopedia of Type Strains, Phase IV (KMG-IV): sequencing the most valuable type-strain genomes for metagenomic binning, comparative biology and taxonomic classification.</title>
        <authorList>
            <person name="Goeker M."/>
        </authorList>
    </citation>
    <scope>NUCLEOTIDE SEQUENCE [LARGE SCALE GENOMIC DNA]</scope>
    <source>
        <strain evidence="2 3">BW863</strain>
    </source>
</reference>
<keyword evidence="1" id="KW-1133">Transmembrane helix</keyword>
<keyword evidence="3" id="KW-1185">Reference proteome</keyword>
<protein>
    <submittedName>
        <fullName evidence="2">UIT6 family transporter</fullName>
    </submittedName>
</protein>
<dbReference type="EMBL" id="QUMO01000002">
    <property type="protein sequence ID" value="REF87502.1"/>
    <property type="molecule type" value="Genomic_DNA"/>
</dbReference>
<feature type="transmembrane region" description="Helical" evidence="1">
    <location>
        <begin position="380"/>
        <end position="402"/>
    </location>
</feature>
<keyword evidence="1" id="KW-0472">Membrane</keyword>
<feature type="transmembrane region" description="Helical" evidence="1">
    <location>
        <begin position="45"/>
        <end position="65"/>
    </location>
</feature>
<accession>A0A3D9YXT7</accession>
<evidence type="ECO:0000256" key="1">
    <source>
        <dbReference type="SAM" id="Phobius"/>
    </source>
</evidence>
<keyword evidence="1" id="KW-0812">Transmembrane</keyword>
<feature type="transmembrane region" description="Helical" evidence="1">
    <location>
        <begin position="422"/>
        <end position="445"/>
    </location>
</feature>
<proteinExistence type="predicted"/>
<feature type="transmembrane region" description="Helical" evidence="1">
    <location>
        <begin position="186"/>
        <end position="206"/>
    </location>
</feature>
<dbReference type="Pfam" id="PF16980">
    <property type="entry name" value="CitMHS_2"/>
    <property type="match status" value="1"/>
</dbReference>
<comment type="caution">
    <text evidence="2">The sequence shown here is derived from an EMBL/GenBank/DDBJ whole genome shotgun (WGS) entry which is preliminary data.</text>
</comment>
<dbReference type="AlphaFoldDB" id="A0A3D9YXT7"/>
<dbReference type="Proteomes" id="UP000256900">
    <property type="component" value="Unassembled WGS sequence"/>
</dbReference>
<gene>
    <name evidence="2" type="ORF">DES32_1125</name>
</gene>
<organism evidence="2 3">
    <name type="scientific">Methylovirgula ligni</name>
    <dbReference type="NCBI Taxonomy" id="569860"/>
    <lineage>
        <taxon>Bacteria</taxon>
        <taxon>Pseudomonadati</taxon>
        <taxon>Pseudomonadota</taxon>
        <taxon>Alphaproteobacteria</taxon>
        <taxon>Hyphomicrobiales</taxon>
        <taxon>Beijerinckiaceae</taxon>
        <taxon>Methylovirgula</taxon>
    </lineage>
</organism>
<evidence type="ECO:0000313" key="3">
    <source>
        <dbReference type="Proteomes" id="UP000256900"/>
    </source>
</evidence>
<feature type="transmembrane region" description="Helical" evidence="1">
    <location>
        <begin position="260"/>
        <end position="282"/>
    </location>
</feature>
<feature type="transmembrane region" description="Helical" evidence="1">
    <location>
        <begin position="77"/>
        <end position="97"/>
    </location>
</feature>
<name>A0A3D9YXT7_9HYPH</name>
<feature type="transmembrane region" description="Helical" evidence="1">
    <location>
        <begin position="227"/>
        <end position="248"/>
    </location>
</feature>
<sequence>MGRGALSHAPPPLWLALPFAGLLISIALGPILARRVWHVHYGKAAAFWALLALALQAAMLGPAPTAEAALHALLTDYLPFMAMLFALYTAAGGIVVSDLAPARPRHNTALLAAGTLAASLIGTTGASMVLIRPLLQANATRQHKIHLVIFFIFLVANIGGALSPLGDPPLFLGFLRGVDFFWPLRHLWPHWLLTAGLLLAIFFAVDTYFARHEPKFAPGEAPMRVRGLANVALVGVAVAAIVISGVWRPGIAFDIFGTHLVLQNILRDGVLIAVGFISLAVTPQADRAANHFSWAPIEEVAKLFAAIFICIVPVMVLLAAKTDGPFAPVIALLSRGDGAPNDAAYFWATGLLSSLLDNAPTYLVFFGLAGGDPAQLSGPLAPTLAAISLGAVFMGALTYIGNAPNFMVYALARRAHVPMPSFFGYLAWSGAILLPVFILVTALFFW</sequence>
<feature type="transmembrane region" description="Helical" evidence="1">
    <location>
        <begin position="147"/>
        <end position="166"/>
    </location>
</feature>
<evidence type="ECO:0000313" key="2">
    <source>
        <dbReference type="EMBL" id="REF87502.1"/>
    </source>
</evidence>
<dbReference type="InterPro" id="IPR031566">
    <property type="entry name" value="CitMHS_2"/>
</dbReference>